<comment type="catalytic activity">
    <reaction evidence="8">
        <text>CMP + ATP = CDP + ADP</text>
        <dbReference type="Rhea" id="RHEA:11600"/>
        <dbReference type="ChEBI" id="CHEBI:30616"/>
        <dbReference type="ChEBI" id="CHEBI:58069"/>
        <dbReference type="ChEBI" id="CHEBI:60377"/>
        <dbReference type="ChEBI" id="CHEBI:456216"/>
        <dbReference type="EC" id="2.7.4.25"/>
    </reaction>
</comment>
<accession>A0A382CHW1</accession>
<evidence type="ECO:0000256" key="6">
    <source>
        <dbReference type="ARBA" id="ARBA00022840"/>
    </source>
</evidence>
<keyword evidence="4" id="KW-0547">Nucleotide-binding</keyword>
<evidence type="ECO:0000256" key="8">
    <source>
        <dbReference type="ARBA" id="ARBA00048478"/>
    </source>
</evidence>
<keyword evidence="3" id="KW-0808">Transferase</keyword>
<gene>
    <name evidence="10" type="ORF">METZ01_LOCUS178246</name>
</gene>
<evidence type="ECO:0000313" key="10">
    <source>
        <dbReference type="EMBL" id="SVB25392.1"/>
    </source>
</evidence>
<keyword evidence="5" id="KW-0418">Kinase</keyword>
<evidence type="ECO:0000256" key="5">
    <source>
        <dbReference type="ARBA" id="ARBA00022777"/>
    </source>
</evidence>
<dbReference type="HAMAP" id="MF_00238">
    <property type="entry name" value="Cytidyl_kinase_type1"/>
    <property type="match status" value="1"/>
</dbReference>
<evidence type="ECO:0000256" key="2">
    <source>
        <dbReference type="ARBA" id="ARBA00012906"/>
    </source>
</evidence>
<dbReference type="Pfam" id="PF02224">
    <property type="entry name" value="Cytidylate_kin"/>
    <property type="match status" value="1"/>
</dbReference>
<evidence type="ECO:0000256" key="4">
    <source>
        <dbReference type="ARBA" id="ARBA00022741"/>
    </source>
</evidence>
<comment type="catalytic activity">
    <reaction evidence="7">
        <text>dCMP + ATP = dCDP + ADP</text>
        <dbReference type="Rhea" id="RHEA:25094"/>
        <dbReference type="ChEBI" id="CHEBI:30616"/>
        <dbReference type="ChEBI" id="CHEBI:57566"/>
        <dbReference type="ChEBI" id="CHEBI:58593"/>
        <dbReference type="ChEBI" id="CHEBI:456216"/>
        <dbReference type="EC" id="2.7.4.25"/>
    </reaction>
</comment>
<dbReference type="Gene3D" id="3.40.50.300">
    <property type="entry name" value="P-loop containing nucleotide triphosphate hydrolases"/>
    <property type="match status" value="1"/>
</dbReference>
<dbReference type="EMBL" id="UINC01034484">
    <property type="protein sequence ID" value="SVB25392.1"/>
    <property type="molecule type" value="Genomic_DNA"/>
</dbReference>
<evidence type="ECO:0000256" key="7">
    <source>
        <dbReference type="ARBA" id="ARBA00047615"/>
    </source>
</evidence>
<evidence type="ECO:0000259" key="9">
    <source>
        <dbReference type="Pfam" id="PF02224"/>
    </source>
</evidence>
<dbReference type="InterPro" id="IPR003136">
    <property type="entry name" value="Cytidylate_kin"/>
</dbReference>
<dbReference type="NCBIfam" id="TIGR00017">
    <property type="entry name" value="cmk"/>
    <property type="match status" value="1"/>
</dbReference>
<evidence type="ECO:0000256" key="3">
    <source>
        <dbReference type="ARBA" id="ARBA00022679"/>
    </source>
</evidence>
<protein>
    <recommendedName>
        <fullName evidence="2">(d)CMP kinase</fullName>
        <ecNumber evidence="2">2.7.4.25</ecNumber>
    </recommendedName>
</protein>
<name>A0A382CHW1_9ZZZZ</name>
<dbReference type="CDD" id="cd02020">
    <property type="entry name" value="CMPK"/>
    <property type="match status" value="1"/>
</dbReference>
<proteinExistence type="inferred from homology"/>
<dbReference type="InterPro" id="IPR027417">
    <property type="entry name" value="P-loop_NTPase"/>
</dbReference>
<dbReference type="InterPro" id="IPR011994">
    <property type="entry name" value="Cytidylate_kinase_dom"/>
</dbReference>
<evidence type="ECO:0000256" key="1">
    <source>
        <dbReference type="ARBA" id="ARBA00009427"/>
    </source>
</evidence>
<dbReference type="SUPFAM" id="SSF52540">
    <property type="entry name" value="P-loop containing nucleoside triphosphate hydrolases"/>
    <property type="match status" value="1"/>
</dbReference>
<dbReference type="EC" id="2.7.4.25" evidence="2"/>
<sequence>MVKIIAIDGPSASGKTEIAKKLSRNLNAPLLISGKLYRMVALEVINKKVNLKNKKKILECATNINEDSLNSKNLYSPEVDNISSQISSIGDLRSKLLEYQRNFAKKYSKSKKYVIIEGRDIGTIIFPNADYKIFMWASSYIRAQRRVAQIAKTKKKPNITQIHKSIKARDIRDMTRKTAPLIPAADSYLICTDFSDKEVTFNTIIKIIKNKK</sequence>
<dbReference type="GO" id="GO:0036431">
    <property type="term" value="F:dCMP kinase activity"/>
    <property type="evidence" value="ECO:0007669"/>
    <property type="project" value="InterPro"/>
</dbReference>
<dbReference type="AlphaFoldDB" id="A0A382CHW1"/>
<comment type="similarity">
    <text evidence="1">Belongs to the cytidylate kinase family. Type 1 subfamily.</text>
</comment>
<feature type="domain" description="Cytidylate kinase" evidence="9">
    <location>
        <begin position="5"/>
        <end position="209"/>
    </location>
</feature>
<organism evidence="10">
    <name type="scientific">marine metagenome</name>
    <dbReference type="NCBI Taxonomy" id="408172"/>
    <lineage>
        <taxon>unclassified sequences</taxon>
        <taxon>metagenomes</taxon>
        <taxon>ecological metagenomes</taxon>
    </lineage>
</organism>
<reference evidence="10" key="1">
    <citation type="submission" date="2018-05" db="EMBL/GenBank/DDBJ databases">
        <authorList>
            <person name="Lanie J.A."/>
            <person name="Ng W.-L."/>
            <person name="Kazmierczak K.M."/>
            <person name="Andrzejewski T.M."/>
            <person name="Davidsen T.M."/>
            <person name="Wayne K.J."/>
            <person name="Tettelin H."/>
            <person name="Glass J.I."/>
            <person name="Rusch D."/>
            <person name="Podicherti R."/>
            <person name="Tsui H.-C.T."/>
            <person name="Winkler M.E."/>
        </authorList>
    </citation>
    <scope>NUCLEOTIDE SEQUENCE</scope>
</reference>
<dbReference type="GO" id="GO:0006139">
    <property type="term" value="P:nucleobase-containing compound metabolic process"/>
    <property type="evidence" value="ECO:0007669"/>
    <property type="project" value="InterPro"/>
</dbReference>
<keyword evidence="6" id="KW-0067">ATP-binding</keyword>
<dbReference type="GO" id="GO:0005524">
    <property type="term" value="F:ATP binding"/>
    <property type="evidence" value="ECO:0007669"/>
    <property type="project" value="UniProtKB-KW"/>
</dbReference>